<accession>A0AAD5YHC3</accession>
<dbReference type="SUPFAM" id="SSF53335">
    <property type="entry name" value="S-adenosyl-L-methionine-dependent methyltransferases"/>
    <property type="match status" value="1"/>
</dbReference>
<keyword evidence="3" id="KW-0808">Transferase</keyword>
<dbReference type="PANTHER" id="PTHR32183">
    <property type="match status" value="1"/>
</dbReference>
<evidence type="ECO:0000256" key="1">
    <source>
        <dbReference type="ARBA" id="ARBA00022553"/>
    </source>
</evidence>
<reference evidence="5" key="1">
    <citation type="submission" date="2022-07" db="EMBL/GenBank/DDBJ databases">
        <title>Genome Sequence of Physisporinus lineatus.</title>
        <authorList>
            <person name="Buettner E."/>
        </authorList>
    </citation>
    <scope>NUCLEOTIDE SEQUENCE</scope>
    <source>
        <strain evidence="5">VT162</strain>
    </source>
</reference>
<dbReference type="Gene3D" id="3.40.50.150">
    <property type="entry name" value="Vaccinia Virus protein VP39"/>
    <property type="match status" value="1"/>
</dbReference>
<dbReference type="GO" id="GO:0032259">
    <property type="term" value="P:methylation"/>
    <property type="evidence" value="ECO:0007669"/>
    <property type="project" value="UniProtKB-KW"/>
</dbReference>
<dbReference type="EMBL" id="JANAWD010000156">
    <property type="protein sequence ID" value="KAJ3485352.1"/>
    <property type="molecule type" value="Genomic_DNA"/>
</dbReference>
<organism evidence="5 6">
    <name type="scientific">Meripilus lineatus</name>
    <dbReference type="NCBI Taxonomy" id="2056292"/>
    <lineage>
        <taxon>Eukaryota</taxon>
        <taxon>Fungi</taxon>
        <taxon>Dikarya</taxon>
        <taxon>Basidiomycota</taxon>
        <taxon>Agaricomycotina</taxon>
        <taxon>Agaricomycetes</taxon>
        <taxon>Polyporales</taxon>
        <taxon>Meripilaceae</taxon>
        <taxon>Meripilus</taxon>
    </lineage>
</organism>
<keyword evidence="1" id="KW-0597">Phosphoprotein</keyword>
<keyword evidence="2" id="KW-0489">Methyltransferase</keyword>
<dbReference type="CDD" id="cd02440">
    <property type="entry name" value="AdoMet_MTases"/>
    <property type="match status" value="1"/>
</dbReference>
<sequence length="105" mass="11047">MSTSTPSPASLDHAQIQSVRQSIAQHGNDGWDRLWEAGVTPWETGDAQLSLKDLLESGQIDFPKSGHALIPGCGRGFDALLIASKLGLDVLAVDISPLAIDGGKK</sequence>
<gene>
    <name evidence="5" type="ORF">NLI96_g5018</name>
</gene>
<evidence type="ECO:0000313" key="6">
    <source>
        <dbReference type="Proteomes" id="UP001212997"/>
    </source>
</evidence>
<evidence type="ECO:0000313" key="5">
    <source>
        <dbReference type="EMBL" id="KAJ3485352.1"/>
    </source>
</evidence>
<dbReference type="AlphaFoldDB" id="A0AAD5YHC3"/>
<protein>
    <recommendedName>
        <fullName evidence="7">Thiol methyltransferase 1</fullName>
    </recommendedName>
</protein>
<dbReference type="Pfam" id="PF05724">
    <property type="entry name" value="TPMT"/>
    <property type="match status" value="1"/>
</dbReference>
<evidence type="ECO:0000256" key="3">
    <source>
        <dbReference type="ARBA" id="ARBA00022679"/>
    </source>
</evidence>
<keyword evidence="4" id="KW-0949">S-adenosyl-L-methionine</keyword>
<dbReference type="GO" id="GO:0008757">
    <property type="term" value="F:S-adenosylmethionine-dependent methyltransferase activity"/>
    <property type="evidence" value="ECO:0007669"/>
    <property type="project" value="InterPro"/>
</dbReference>
<evidence type="ECO:0000256" key="4">
    <source>
        <dbReference type="ARBA" id="ARBA00022691"/>
    </source>
</evidence>
<keyword evidence="6" id="KW-1185">Reference proteome</keyword>
<dbReference type="PROSITE" id="PS51585">
    <property type="entry name" value="SAM_MT_TPMT"/>
    <property type="match status" value="1"/>
</dbReference>
<proteinExistence type="predicted"/>
<evidence type="ECO:0008006" key="7">
    <source>
        <dbReference type="Google" id="ProtNLM"/>
    </source>
</evidence>
<dbReference type="InterPro" id="IPR008854">
    <property type="entry name" value="TPMT"/>
</dbReference>
<comment type="caution">
    <text evidence="5">The sequence shown here is derived from an EMBL/GenBank/DDBJ whole genome shotgun (WGS) entry which is preliminary data.</text>
</comment>
<name>A0AAD5YHC3_9APHY</name>
<dbReference type="InterPro" id="IPR029063">
    <property type="entry name" value="SAM-dependent_MTases_sf"/>
</dbReference>
<evidence type="ECO:0000256" key="2">
    <source>
        <dbReference type="ARBA" id="ARBA00022603"/>
    </source>
</evidence>
<dbReference type="PANTHER" id="PTHR32183:SF6">
    <property type="entry name" value="CYSTEINE SULFINATE DESULFINASE_CYSTEINE DESULFURASE AND RELATED ENZYMES"/>
    <property type="match status" value="1"/>
</dbReference>
<dbReference type="Proteomes" id="UP001212997">
    <property type="component" value="Unassembled WGS sequence"/>
</dbReference>